<evidence type="ECO:0000313" key="1">
    <source>
        <dbReference type="EMBL" id="EDZ38295.1"/>
    </source>
</evidence>
<organism evidence="1">
    <name type="scientific">Leptospirillum sp. Group II '5-way CG'</name>
    <dbReference type="NCBI Taxonomy" id="419541"/>
    <lineage>
        <taxon>Bacteria</taxon>
        <taxon>Pseudomonadati</taxon>
        <taxon>Nitrospirota</taxon>
        <taxon>Nitrospiria</taxon>
        <taxon>Nitrospirales</taxon>
        <taxon>Nitrospiraceae</taxon>
        <taxon>Leptospirillum</taxon>
    </lineage>
</organism>
<sequence length="72" mass="8218">MKLNEYMRELTRSQKEDLAGRVGTSLNYLFQLSGEFSVPGPKIALRIEHATGGQVTRHELRPDIYPEEGEEK</sequence>
<protein>
    <recommendedName>
        <fullName evidence="2">HTH cro/C1-type domain-containing protein</fullName>
    </recommendedName>
</protein>
<name>B6AS87_9BACT</name>
<accession>B6AS87</accession>
<gene>
    <name evidence="1" type="ORF">CGL2_11278001</name>
</gene>
<dbReference type="AlphaFoldDB" id="B6AS87"/>
<proteinExistence type="predicted"/>
<dbReference type="GO" id="GO:0003677">
    <property type="term" value="F:DNA binding"/>
    <property type="evidence" value="ECO:0007669"/>
    <property type="project" value="InterPro"/>
</dbReference>
<dbReference type="Pfam" id="PF15943">
    <property type="entry name" value="YdaS_toxin"/>
    <property type="match status" value="1"/>
</dbReference>
<reference evidence="1" key="1">
    <citation type="journal article" date="2004" name="Nature">
        <title>Community structure and metabolism through reconstruction of microbial genomes from the environment.</title>
        <authorList>
            <person name="Tyson G.W."/>
            <person name="Chapman J."/>
            <person name="Hugenholtz P."/>
            <person name="Allen E.E."/>
            <person name="Ram R.J."/>
            <person name="Richardson P.M."/>
            <person name="Solovyev V.V."/>
            <person name="Rubin E.M."/>
            <person name="Rokhsar D.S."/>
            <person name="Banfield J.F."/>
        </authorList>
    </citation>
    <scope>NUCLEOTIDE SEQUENCE [LARGE SCALE GENOMIC DNA]</scope>
</reference>
<reference evidence="1" key="2">
    <citation type="journal article" date="2008" name="PLoS Biol.">
        <title>Population genomic analysis of strain variation in Leptospirillum group II bacteria involved in acid mine drainage formation.</title>
        <authorList>
            <person name="Simmons S.L."/>
            <person name="Dibartolo G."/>
            <person name="Denef V.J."/>
            <person name="Goltsman D.S."/>
            <person name="Thelen M.P."/>
            <person name="Banfield J.F."/>
        </authorList>
    </citation>
    <scope>NUCLEOTIDE SEQUENCE [LARGE SCALE GENOMIC DNA]</scope>
</reference>
<evidence type="ECO:0008006" key="2">
    <source>
        <dbReference type="Google" id="ProtNLM"/>
    </source>
</evidence>
<dbReference type="EMBL" id="DS995262">
    <property type="protein sequence ID" value="EDZ38295.1"/>
    <property type="molecule type" value="Genomic_DNA"/>
</dbReference>
<dbReference type="Gene3D" id="1.10.260.40">
    <property type="entry name" value="lambda repressor-like DNA-binding domains"/>
    <property type="match status" value="1"/>
</dbReference>
<dbReference type="InterPro" id="IPR010982">
    <property type="entry name" value="Lambda_DNA-bd_dom_sf"/>
</dbReference>
<dbReference type="InterPro" id="IPR031856">
    <property type="entry name" value="YdaS_toxin-like"/>
</dbReference>